<dbReference type="SUPFAM" id="SSF88659">
    <property type="entry name" value="Sigma3 and sigma4 domains of RNA polymerase sigma factors"/>
    <property type="match status" value="1"/>
</dbReference>
<evidence type="ECO:0000256" key="2">
    <source>
        <dbReference type="ARBA" id="ARBA00023082"/>
    </source>
</evidence>
<dbReference type="InterPro" id="IPR007630">
    <property type="entry name" value="RNA_pol_sigma70_r4"/>
</dbReference>
<keyword evidence="3" id="KW-0238">DNA-binding</keyword>
<keyword evidence="7" id="KW-1185">Reference proteome</keyword>
<proteinExistence type="predicted"/>
<evidence type="ECO:0000256" key="4">
    <source>
        <dbReference type="ARBA" id="ARBA00023163"/>
    </source>
</evidence>
<comment type="caution">
    <text evidence="6">The sequence shown here is derived from an EMBL/GenBank/DDBJ whole genome shotgun (WGS) entry which is preliminary data.</text>
</comment>
<dbReference type="PRINTS" id="PR00046">
    <property type="entry name" value="SIGMA70FCT"/>
</dbReference>
<dbReference type="Proteomes" id="UP001597353">
    <property type="component" value="Unassembled WGS sequence"/>
</dbReference>
<dbReference type="InterPro" id="IPR013325">
    <property type="entry name" value="RNA_pol_sigma_r2"/>
</dbReference>
<dbReference type="InterPro" id="IPR013324">
    <property type="entry name" value="RNA_pol_sigma_r3/r4-like"/>
</dbReference>
<dbReference type="InterPro" id="IPR007627">
    <property type="entry name" value="RNA_pol_sigma70_r2"/>
</dbReference>
<dbReference type="PANTHER" id="PTHR30603">
    <property type="entry name" value="RNA POLYMERASE SIGMA FACTOR RPO"/>
    <property type="match status" value="1"/>
</dbReference>
<evidence type="ECO:0000256" key="3">
    <source>
        <dbReference type="ARBA" id="ARBA00023125"/>
    </source>
</evidence>
<keyword evidence="2" id="KW-0731">Sigma factor</keyword>
<dbReference type="NCBIfam" id="TIGR02937">
    <property type="entry name" value="sigma70-ECF"/>
    <property type="match status" value="1"/>
</dbReference>
<dbReference type="InterPro" id="IPR014284">
    <property type="entry name" value="RNA_pol_sigma-70_dom"/>
</dbReference>
<reference evidence="7" key="1">
    <citation type="journal article" date="2019" name="Int. J. Syst. Evol. Microbiol.">
        <title>The Global Catalogue of Microorganisms (GCM) 10K type strain sequencing project: providing services to taxonomists for standard genome sequencing and annotation.</title>
        <authorList>
            <consortium name="The Broad Institute Genomics Platform"/>
            <consortium name="The Broad Institute Genome Sequencing Center for Infectious Disease"/>
            <person name="Wu L."/>
            <person name="Ma J."/>
        </authorList>
    </citation>
    <scope>NUCLEOTIDE SEQUENCE [LARGE SCALE GENOMIC DNA]</scope>
    <source>
        <strain evidence="7">CGMCC 4.7242</strain>
    </source>
</reference>
<gene>
    <name evidence="6" type="ORF">ACFSGJ_14840</name>
</gene>
<keyword evidence="4" id="KW-0804">Transcription</keyword>
<protein>
    <submittedName>
        <fullName evidence="6">RNA polymerase sigma factor RpoD/SigA</fullName>
    </submittedName>
</protein>
<dbReference type="PANTHER" id="PTHR30603:SF47">
    <property type="entry name" value="RNA POLYMERASE SIGMA FACTOR SIGD, CHLOROPLASTIC"/>
    <property type="match status" value="1"/>
</dbReference>
<evidence type="ECO:0000259" key="5">
    <source>
        <dbReference type="PROSITE" id="PS00716"/>
    </source>
</evidence>
<feature type="domain" description="RNA polymerase sigma-70" evidence="5">
    <location>
        <begin position="337"/>
        <end position="363"/>
    </location>
</feature>
<organism evidence="6 7">
    <name type="scientific">Halodurantibacterium flavum</name>
    <dbReference type="NCBI Taxonomy" id="1382802"/>
    <lineage>
        <taxon>Bacteria</taxon>
        <taxon>Pseudomonadati</taxon>
        <taxon>Pseudomonadota</taxon>
        <taxon>Alphaproteobacteria</taxon>
        <taxon>Rhodobacterales</taxon>
        <taxon>Paracoccaceae</taxon>
        <taxon>Halodurantibacterium</taxon>
    </lineage>
</organism>
<dbReference type="Pfam" id="PF04545">
    <property type="entry name" value="Sigma70_r4"/>
    <property type="match status" value="1"/>
</dbReference>
<dbReference type="Pfam" id="PF04542">
    <property type="entry name" value="Sigma70_r2"/>
    <property type="match status" value="1"/>
</dbReference>
<sequence>MSETADDKRDRLVGRTLEDLGDDAYRQDGELKRSEIDATYLRRGITPDEAIAIERALTADSIRIVEDSAVSEVTFEGIPSPRAGTALEQLLGLARKYPLLNEAEERELGYAIQDGLRLPDADRFSPIGQRVLARAEQAKAKLVTSNIRLVAKMAYDRRFRYRMDPEDLVQFGLMGLMRACDKFDPDWGTRFSTYAVWWIRQAISRGIDDVGSTIRLPVHMRGQISKYRRTRRSLGLSTGYSAADIPKIAESLGWDEAFTARIAQLSEQKVISYDVPIDDESSTPLREFINDEAPTPEEVAIASDLAEVLGELVDGIGNERLIDIVRRRFGIDGPAETLEQIGQQYGVTRERIRQLESKALRILRGRARKIGLHKTFEGD</sequence>
<dbReference type="Gene3D" id="1.10.601.10">
    <property type="entry name" value="RNA Polymerase Primary Sigma Factor"/>
    <property type="match status" value="1"/>
</dbReference>
<accession>A0ABW4S8Q5</accession>
<evidence type="ECO:0000256" key="1">
    <source>
        <dbReference type="ARBA" id="ARBA00023015"/>
    </source>
</evidence>
<dbReference type="InterPro" id="IPR050239">
    <property type="entry name" value="Sigma-70_RNA_pol_init_factors"/>
</dbReference>
<evidence type="ECO:0000313" key="7">
    <source>
        <dbReference type="Proteomes" id="UP001597353"/>
    </source>
</evidence>
<name>A0ABW4S8Q5_9RHOB</name>
<dbReference type="SUPFAM" id="SSF88946">
    <property type="entry name" value="Sigma2 domain of RNA polymerase sigma factors"/>
    <property type="match status" value="1"/>
</dbReference>
<evidence type="ECO:0000313" key="6">
    <source>
        <dbReference type="EMBL" id="MFD1913488.1"/>
    </source>
</evidence>
<dbReference type="InterPro" id="IPR036388">
    <property type="entry name" value="WH-like_DNA-bd_sf"/>
</dbReference>
<dbReference type="InterPro" id="IPR000943">
    <property type="entry name" value="RNA_pol_sigma70"/>
</dbReference>
<dbReference type="PROSITE" id="PS00716">
    <property type="entry name" value="SIGMA70_2"/>
    <property type="match status" value="1"/>
</dbReference>
<dbReference type="Gene3D" id="1.10.10.10">
    <property type="entry name" value="Winged helix-like DNA-binding domain superfamily/Winged helix DNA-binding domain"/>
    <property type="match status" value="2"/>
</dbReference>
<dbReference type="EMBL" id="JBHUGH010000011">
    <property type="protein sequence ID" value="MFD1913488.1"/>
    <property type="molecule type" value="Genomic_DNA"/>
</dbReference>
<keyword evidence="1" id="KW-0805">Transcription regulation</keyword>